<evidence type="ECO:0000313" key="4">
    <source>
        <dbReference type="Proteomes" id="UP001302676"/>
    </source>
</evidence>
<dbReference type="RefSeq" id="XP_062640659.1">
    <property type="nucleotide sequence ID" value="XM_062779198.1"/>
</dbReference>
<name>A0AAN6V9F9_9PEZI</name>
<feature type="compositionally biased region" description="Low complexity" evidence="2">
    <location>
        <begin position="258"/>
        <end position="272"/>
    </location>
</feature>
<reference evidence="3" key="1">
    <citation type="journal article" date="2023" name="Mol. Phylogenet. Evol.">
        <title>Genome-scale phylogeny and comparative genomics of the fungal order Sordariales.</title>
        <authorList>
            <person name="Hensen N."/>
            <person name="Bonometti L."/>
            <person name="Westerberg I."/>
            <person name="Brannstrom I.O."/>
            <person name="Guillou S."/>
            <person name="Cros-Aarteil S."/>
            <person name="Calhoun S."/>
            <person name="Haridas S."/>
            <person name="Kuo A."/>
            <person name="Mondo S."/>
            <person name="Pangilinan J."/>
            <person name="Riley R."/>
            <person name="LaButti K."/>
            <person name="Andreopoulos B."/>
            <person name="Lipzen A."/>
            <person name="Chen C."/>
            <person name="Yan M."/>
            <person name="Daum C."/>
            <person name="Ng V."/>
            <person name="Clum A."/>
            <person name="Steindorff A."/>
            <person name="Ohm R.A."/>
            <person name="Martin F."/>
            <person name="Silar P."/>
            <person name="Natvig D.O."/>
            <person name="Lalanne C."/>
            <person name="Gautier V."/>
            <person name="Ament-Velasquez S.L."/>
            <person name="Kruys A."/>
            <person name="Hutchinson M.I."/>
            <person name="Powell A.J."/>
            <person name="Barry K."/>
            <person name="Miller A.N."/>
            <person name="Grigoriev I.V."/>
            <person name="Debuchy R."/>
            <person name="Gladieux P."/>
            <person name="Hiltunen Thoren M."/>
            <person name="Johannesson H."/>
        </authorList>
    </citation>
    <scope>NUCLEOTIDE SEQUENCE</scope>
    <source>
        <strain evidence="3">CBS 141.50</strain>
    </source>
</reference>
<organism evidence="3 4">
    <name type="scientific">Dichotomopilus funicola</name>
    <dbReference type="NCBI Taxonomy" id="1934379"/>
    <lineage>
        <taxon>Eukaryota</taxon>
        <taxon>Fungi</taxon>
        <taxon>Dikarya</taxon>
        <taxon>Ascomycota</taxon>
        <taxon>Pezizomycotina</taxon>
        <taxon>Sordariomycetes</taxon>
        <taxon>Sordariomycetidae</taxon>
        <taxon>Sordariales</taxon>
        <taxon>Chaetomiaceae</taxon>
        <taxon>Dichotomopilus</taxon>
    </lineage>
</organism>
<dbReference type="Proteomes" id="UP001302676">
    <property type="component" value="Unassembled WGS sequence"/>
</dbReference>
<evidence type="ECO:0000256" key="1">
    <source>
        <dbReference type="SAM" id="Coils"/>
    </source>
</evidence>
<evidence type="ECO:0000313" key="3">
    <source>
        <dbReference type="EMBL" id="KAK4147288.1"/>
    </source>
</evidence>
<feature type="region of interest" description="Disordered" evidence="2">
    <location>
        <begin position="233"/>
        <end position="336"/>
    </location>
</feature>
<feature type="region of interest" description="Disordered" evidence="2">
    <location>
        <begin position="171"/>
        <end position="194"/>
    </location>
</feature>
<feature type="compositionally biased region" description="Low complexity" evidence="2">
    <location>
        <begin position="233"/>
        <end position="243"/>
    </location>
</feature>
<keyword evidence="4" id="KW-1185">Reference proteome</keyword>
<evidence type="ECO:0000256" key="2">
    <source>
        <dbReference type="SAM" id="MobiDB-lite"/>
    </source>
</evidence>
<dbReference type="EMBL" id="MU853556">
    <property type="protein sequence ID" value="KAK4147288.1"/>
    <property type="molecule type" value="Genomic_DNA"/>
</dbReference>
<keyword evidence="1" id="KW-0175">Coiled coil</keyword>
<feature type="compositionally biased region" description="Basic residues" evidence="2">
    <location>
        <begin position="326"/>
        <end position="336"/>
    </location>
</feature>
<protein>
    <submittedName>
        <fullName evidence="3">Uncharacterized protein</fullName>
    </submittedName>
</protein>
<comment type="caution">
    <text evidence="3">The sequence shown here is derived from an EMBL/GenBank/DDBJ whole genome shotgun (WGS) entry which is preliminary data.</text>
</comment>
<gene>
    <name evidence="3" type="ORF">C8A04DRAFT_24531</name>
</gene>
<reference evidence="3" key="2">
    <citation type="submission" date="2023-05" db="EMBL/GenBank/DDBJ databases">
        <authorList>
            <consortium name="Lawrence Berkeley National Laboratory"/>
            <person name="Steindorff A."/>
            <person name="Hensen N."/>
            <person name="Bonometti L."/>
            <person name="Westerberg I."/>
            <person name="Brannstrom I.O."/>
            <person name="Guillou S."/>
            <person name="Cros-Aarteil S."/>
            <person name="Calhoun S."/>
            <person name="Haridas S."/>
            <person name="Kuo A."/>
            <person name="Mondo S."/>
            <person name="Pangilinan J."/>
            <person name="Riley R."/>
            <person name="Labutti K."/>
            <person name="Andreopoulos B."/>
            <person name="Lipzen A."/>
            <person name="Chen C."/>
            <person name="Yanf M."/>
            <person name="Daum C."/>
            <person name="Ng V."/>
            <person name="Clum A."/>
            <person name="Ohm R."/>
            <person name="Martin F."/>
            <person name="Silar P."/>
            <person name="Natvig D."/>
            <person name="Lalanne C."/>
            <person name="Gautier V."/>
            <person name="Ament-Velasquez S.L."/>
            <person name="Kruys A."/>
            <person name="Hutchinson M.I."/>
            <person name="Powell A.J."/>
            <person name="Barry K."/>
            <person name="Miller A.N."/>
            <person name="Grigoriev I.V."/>
            <person name="Debuchy R."/>
            <person name="Gladieux P."/>
            <person name="Thoren M.H."/>
            <person name="Johannesson H."/>
        </authorList>
    </citation>
    <scope>NUCLEOTIDE SEQUENCE</scope>
    <source>
        <strain evidence="3">CBS 141.50</strain>
    </source>
</reference>
<feature type="compositionally biased region" description="Low complexity" evidence="2">
    <location>
        <begin position="305"/>
        <end position="325"/>
    </location>
</feature>
<dbReference type="GeneID" id="87815811"/>
<dbReference type="AlphaFoldDB" id="A0AAN6V9F9"/>
<sequence>MELTPGGENTRTFVYMDECKWVNYDKEIYTAGLATCIGIVAIGRKRANTSINKVMAHSSTGMVEDVIGANLSACPGKVTDEEARQMLALQRMIRPDQVTSHDIQELRVSLRKRLDEAEEQAKSICRRYFGFSPVVYRRLDSNAGRGEPFGWMVATASPGGAVFIEGQSVDEIPDDTAPARPGRSNYDNSNPYGGGGGGSGGASYNPYGSGGSGSGGGSGGGGYGGSAYGSTYARGSSRNASGSRPPPNDSRSSGNGFSASHSTNTSSRSTGSARPAYSASTTTRREDPRRHAPSSRSNVSRPAGSGNTSYSKPSGSSGTTGSTGSTRHRTSTTRHF</sequence>
<accession>A0AAN6V9F9</accession>
<proteinExistence type="predicted"/>
<feature type="coiled-coil region" evidence="1">
    <location>
        <begin position="100"/>
        <end position="127"/>
    </location>
</feature>